<evidence type="ECO:0000256" key="1">
    <source>
        <dbReference type="ARBA" id="ARBA00006471"/>
    </source>
</evidence>
<accession>Q4GX17</accession>
<geneLocation type="plastid" evidence="4"/>
<keyword evidence="2 4" id="KW-0689">Ribosomal protein</keyword>
<evidence type="ECO:0000256" key="2">
    <source>
        <dbReference type="ARBA" id="ARBA00022980"/>
    </source>
</evidence>
<evidence type="ECO:0000256" key="3">
    <source>
        <dbReference type="ARBA" id="ARBA00023274"/>
    </source>
</evidence>
<dbReference type="Pfam" id="PF00410">
    <property type="entry name" value="Ribosomal_S8"/>
    <property type="match status" value="1"/>
</dbReference>
<dbReference type="GO" id="GO:1990904">
    <property type="term" value="C:ribonucleoprotein complex"/>
    <property type="evidence" value="ECO:0007669"/>
    <property type="project" value="UniProtKB-KW"/>
</dbReference>
<dbReference type="GO" id="GO:0006412">
    <property type="term" value="P:translation"/>
    <property type="evidence" value="ECO:0007669"/>
    <property type="project" value="InterPro"/>
</dbReference>
<organism evidence="4">
    <name type="scientific">Halimeda hummii</name>
    <dbReference type="NCBI Taxonomy" id="170418"/>
    <lineage>
        <taxon>Eukaryota</taxon>
        <taxon>Viridiplantae</taxon>
        <taxon>Chlorophyta</taxon>
        <taxon>core chlorophytes</taxon>
        <taxon>Ulvophyceae</taxon>
        <taxon>TCBD clade</taxon>
        <taxon>Bryopsidales</taxon>
        <taxon>Halimedineae</taxon>
        <taxon>Halimedaceae</taxon>
        <taxon>Halimedeae</taxon>
        <taxon>Halimeda</taxon>
    </lineage>
</organism>
<reference evidence="4" key="1">
    <citation type="journal article" date="2005" name="Mol. Phylogenet. Evol.">
        <title>Evolution and phylogeography of Halimeda section Halimeda (Bryopsidales, Chlorophyta).</title>
        <authorList>
            <person name="Verbruggen H."/>
            <person name="Clerck O.D."/>
            <person name="Schils T."/>
            <person name="Kooistra W.H."/>
            <person name="Coppejans E."/>
        </authorList>
    </citation>
    <scope>NUCLEOTIDE SEQUENCE</scope>
</reference>
<protein>
    <submittedName>
        <fullName evidence="4">Ribosomal protein S8</fullName>
    </submittedName>
</protein>
<evidence type="ECO:0000313" key="4">
    <source>
        <dbReference type="EMBL" id="CAJ18188.1"/>
    </source>
</evidence>
<comment type="similarity">
    <text evidence="1">Belongs to the universal ribosomal protein uS8 family.</text>
</comment>
<dbReference type="AlphaFoldDB" id="Q4GX17"/>
<gene>
    <name evidence="4" type="primary">rps8</name>
</gene>
<dbReference type="PANTHER" id="PTHR11758">
    <property type="entry name" value="40S RIBOSOMAL PROTEIN S15A"/>
    <property type="match status" value="1"/>
</dbReference>
<dbReference type="InterPro" id="IPR000630">
    <property type="entry name" value="Ribosomal_uS8"/>
</dbReference>
<dbReference type="InterPro" id="IPR035987">
    <property type="entry name" value="Ribosomal_uS8_sf"/>
</dbReference>
<dbReference type="Gene3D" id="3.30.1490.10">
    <property type="match status" value="1"/>
</dbReference>
<sequence length="128" mass="14763">MNDSLSDLFTRIRNAYLVGHNMVRVPLTSTNRSILEILVRHGFIQNFHKQEMPTFPFQQFLVTFKSKFVIRKLQRLSRPGCRLYASAQNIPQIRGQLGIIFISTSKGILSDREARYFKLGGEILGYIS</sequence>
<proteinExistence type="inferred from homology"/>
<dbReference type="GO" id="GO:0005840">
    <property type="term" value="C:ribosome"/>
    <property type="evidence" value="ECO:0007669"/>
    <property type="project" value="UniProtKB-KW"/>
</dbReference>
<dbReference type="HAMAP" id="MF_01302_B">
    <property type="entry name" value="Ribosomal_uS8_B"/>
    <property type="match status" value="1"/>
</dbReference>
<dbReference type="NCBIfam" id="NF001109">
    <property type="entry name" value="PRK00136.1"/>
    <property type="match status" value="1"/>
</dbReference>
<dbReference type="FunFam" id="3.30.1490.10:FF:000001">
    <property type="entry name" value="30S ribosomal protein S8"/>
    <property type="match status" value="1"/>
</dbReference>
<dbReference type="GO" id="GO:0005737">
    <property type="term" value="C:cytoplasm"/>
    <property type="evidence" value="ECO:0007669"/>
    <property type="project" value="UniProtKB-ARBA"/>
</dbReference>
<dbReference type="GO" id="GO:0003735">
    <property type="term" value="F:structural constituent of ribosome"/>
    <property type="evidence" value="ECO:0007669"/>
    <property type="project" value="InterPro"/>
</dbReference>
<keyword evidence="3" id="KW-0687">Ribonucleoprotein</keyword>
<dbReference type="SUPFAM" id="SSF56047">
    <property type="entry name" value="Ribosomal protein S8"/>
    <property type="match status" value="1"/>
</dbReference>
<name>Q4GX17_9CHLO</name>
<dbReference type="EMBL" id="AM049990">
    <property type="protein sequence ID" value="CAJ18188.1"/>
    <property type="molecule type" value="Genomic_DNA"/>
</dbReference>
<dbReference type="Gene3D" id="3.30.1370.30">
    <property type="match status" value="1"/>
</dbReference>